<accession>A0AAF3FKJ8</accession>
<reference evidence="3" key="1">
    <citation type="submission" date="2024-02" db="UniProtKB">
        <authorList>
            <consortium name="WormBaseParasite"/>
        </authorList>
    </citation>
    <scope>IDENTIFICATION</scope>
</reference>
<dbReference type="WBParaSite" id="MBELARI_LOCUS6262">
    <property type="protein sequence ID" value="MBELARI_LOCUS6262"/>
    <property type="gene ID" value="MBELARI_LOCUS6262"/>
</dbReference>
<keyword evidence="1" id="KW-1133">Transmembrane helix</keyword>
<keyword evidence="2" id="KW-1185">Reference proteome</keyword>
<evidence type="ECO:0000313" key="2">
    <source>
        <dbReference type="Proteomes" id="UP000887575"/>
    </source>
</evidence>
<protein>
    <submittedName>
        <fullName evidence="3">Uncharacterized protein</fullName>
    </submittedName>
</protein>
<sequence length="100" mass="11112">MPSTNENMVPLAQRVRTVMMVGYHEFGMTLDDPSASPSSIDSALFFVLGAFVLNVIVVMLAICYFDPTQTKPPLVHRMFQSLRRSCLPTKLSSETAVLFV</sequence>
<dbReference type="Proteomes" id="UP000887575">
    <property type="component" value="Unassembled WGS sequence"/>
</dbReference>
<dbReference type="AlphaFoldDB" id="A0AAF3FKJ8"/>
<proteinExistence type="predicted"/>
<name>A0AAF3FKJ8_9BILA</name>
<keyword evidence="1" id="KW-0472">Membrane</keyword>
<organism evidence="2 3">
    <name type="scientific">Mesorhabditis belari</name>
    <dbReference type="NCBI Taxonomy" id="2138241"/>
    <lineage>
        <taxon>Eukaryota</taxon>
        <taxon>Metazoa</taxon>
        <taxon>Ecdysozoa</taxon>
        <taxon>Nematoda</taxon>
        <taxon>Chromadorea</taxon>
        <taxon>Rhabditida</taxon>
        <taxon>Rhabditina</taxon>
        <taxon>Rhabditomorpha</taxon>
        <taxon>Rhabditoidea</taxon>
        <taxon>Rhabditidae</taxon>
        <taxon>Mesorhabditinae</taxon>
        <taxon>Mesorhabditis</taxon>
    </lineage>
</organism>
<feature type="transmembrane region" description="Helical" evidence="1">
    <location>
        <begin position="43"/>
        <end position="65"/>
    </location>
</feature>
<keyword evidence="1" id="KW-0812">Transmembrane</keyword>
<evidence type="ECO:0000313" key="3">
    <source>
        <dbReference type="WBParaSite" id="MBELARI_LOCUS6262"/>
    </source>
</evidence>
<evidence type="ECO:0000256" key="1">
    <source>
        <dbReference type="SAM" id="Phobius"/>
    </source>
</evidence>